<dbReference type="OrthoDB" id="517560at2"/>
<evidence type="ECO:0000259" key="2">
    <source>
        <dbReference type="Pfam" id="PF03713"/>
    </source>
</evidence>
<feature type="transmembrane region" description="Helical" evidence="1">
    <location>
        <begin position="67"/>
        <end position="86"/>
    </location>
</feature>
<dbReference type="AlphaFoldDB" id="A0A345HBQ9"/>
<keyword evidence="1" id="KW-0472">Membrane</keyword>
<keyword evidence="1" id="KW-1133">Transmembrane helix</keyword>
<organism evidence="3 4">
    <name type="scientific">Flavobacterium arcticum</name>
    <dbReference type="NCBI Taxonomy" id="1784713"/>
    <lineage>
        <taxon>Bacteria</taxon>
        <taxon>Pseudomonadati</taxon>
        <taxon>Bacteroidota</taxon>
        <taxon>Flavobacteriia</taxon>
        <taxon>Flavobacteriales</taxon>
        <taxon>Flavobacteriaceae</taxon>
        <taxon>Flavobacterium</taxon>
    </lineage>
</organism>
<sequence length="152" mass="17641">MKTSYLKFLLMMVVSFVIMYAVMFLNVFQTDHIYLSTTRTYMTFLMVCPMAISMMLFMWKMYPNKKVNYGIIGGSAALFFICLFGLRQQIPVQDEQWMKAMIPHHSSAILTSTRANISDPEARKLATDIIETQKKEIAEMKAILKRLEAEEE</sequence>
<name>A0A345HBQ9_9FLAO</name>
<keyword evidence="4" id="KW-1185">Reference proteome</keyword>
<evidence type="ECO:0000256" key="1">
    <source>
        <dbReference type="SAM" id="Phobius"/>
    </source>
</evidence>
<accession>A0A345HBQ9</accession>
<reference evidence="3 4" key="1">
    <citation type="submission" date="2018-07" db="EMBL/GenBank/DDBJ databases">
        <title>Complete genome sequence of Flavobacterium arcticum type strain SM1502T.</title>
        <authorList>
            <person name="Li Y."/>
            <person name="Li D.-D."/>
        </authorList>
    </citation>
    <scope>NUCLEOTIDE SEQUENCE [LARGE SCALE GENOMIC DNA]</scope>
    <source>
        <strain evidence="3 4">SM1502</strain>
    </source>
</reference>
<dbReference type="Pfam" id="PF03713">
    <property type="entry name" value="DUF305"/>
    <property type="match status" value="1"/>
</dbReference>
<dbReference type="InterPro" id="IPR012347">
    <property type="entry name" value="Ferritin-like"/>
</dbReference>
<dbReference type="Gene3D" id="1.20.1260.10">
    <property type="match status" value="1"/>
</dbReference>
<feature type="transmembrane region" description="Helical" evidence="1">
    <location>
        <begin position="6"/>
        <end position="28"/>
    </location>
</feature>
<dbReference type="EMBL" id="CP031188">
    <property type="protein sequence ID" value="AXG74019.1"/>
    <property type="molecule type" value="Genomic_DNA"/>
</dbReference>
<keyword evidence="1" id="KW-0812">Transmembrane</keyword>
<dbReference type="Proteomes" id="UP000253951">
    <property type="component" value="Chromosome"/>
</dbReference>
<gene>
    <name evidence="3" type="ORF">DVK85_07080</name>
</gene>
<evidence type="ECO:0000313" key="3">
    <source>
        <dbReference type="EMBL" id="AXG74019.1"/>
    </source>
</evidence>
<feature type="domain" description="DUF305" evidence="2">
    <location>
        <begin position="92"/>
        <end position="144"/>
    </location>
</feature>
<dbReference type="InterPro" id="IPR005183">
    <property type="entry name" value="DUF305_CopM-like"/>
</dbReference>
<feature type="transmembrane region" description="Helical" evidence="1">
    <location>
        <begin position="40"/>
        <end position="61"/>
    </location>
</feature>
<dbReference type="KEGG" id="fat:DVK85_07080"/>
<protein>
    <submittedName>
        <fullName evidence="3">DUF305 domain-containing protein</fullName>
    </submittedName>
</protein>
<proteinExistence type="predicted"/>
<evidence type="ECO:0000313" key="4">
    <source>
        <dbReference type="Proteomes" id="UP000253951"/>
    </source>
</evidence>
<dbReference type="RefSeq" id="WP_114677777.1">
    <property type="nucleotide sequence ID" value="NZ_CP031188.1"/>
</dbReference>